<gene>
    <name evidence="1" type="ORF">H6G59_03185</name>
</gene>
<name>A0ABR8F9P9_9NOST</name>
<protein>
    <recommendedName>
        <fullName evidence="3">Lipoprotein</fullName>
    </recommendedName>
</protein>
<sequence>MFILHKYNIIAPVSLSIALLVTGCSESKVSQCQRLIKAVNQGTSLIDTNKGKQVTTSLQLSKDLQNVTKSIGELRLTDPKLKEFQSNFVKVFDNLSQSISTAAKALGAAKTAEASSSGREKIQKARKDIDSSLTAAATTAGKQSDVFGNQLNEYCSQSQ</sequence>
<evidence type="ECO:0000313" key="2">
    <source>
        <dbReference type="Proteomes" id="UP000640531"/>
    </source>
</evidence>
<dbReference type="PROSITE" id="PS51257">
    <property type="entry name" value="PROKAR_LIPOPROTEIN"/>
    <property type="match status" value="1"/>
</dbReference>
<dbReference type="RefSeq" id="WP_190711723.1">
    <property type="nucleotide sequence ID" value="NZ_JACJST010000002.1"/>
</dbReference>
<keyword evidence="2" id="KW-1185">Reference proteome</keyword>
<comment type="caution">
    <text evidence="1">The sequence shown here is derived from an EMBL/GenBank/DDBJ whole genome shotgun (WGS) entry which is preliminary data.</text>
</comment>
<accession>A0ABR8F9P9</accession>
<reference evidence="1 2" key="1">
    <citation type="journal article" date="2020" name="ISME J.">
        <title>Comparative genomics reveals insights into cyanobacterial evolution and habitat adaptation.</title>
        <authorList>
            <person name="Chen M.Y."/>
            <person name="Teng W.K."/>
            <person name="Zhao L."/>
            <person name="Hu C.X."/>
            <person name="Zhou Y.K."/>
            <person name="Han B.P."/>
            <person name="Song L.R."/>
            <person name="Shu W.S."/>
        </authorList>
    </citation>
    <scope>NUCLEOTIDE SEQUENCE [LARGE SCALE GENOMIC DNA]</scope>
    <source>
        <strain evidence="1 2">FACHB-196</strain>
    </source>
</reference>
<evidence type="ECO:0000313" key="1">
    <source>
        <dbReference type="EMBL" id="MBD2566913.1"/>
    </source>
</evidence>
<organism evidence="1 2">
    <name type="scientific">Anabaena lutea FACHB-196</name>
    <dbReference type="NCBI Taxonomy" id="2692881"/>
    <lineage>
        <taxon>Bacteria</taxon>
        <taxon>Bacillati</taxon>
        <taxon>Cyanobacteriota</taxon>
        <taxon>Cyanophyceae</taxon>
        <taxon>Nostocales</taxon>
        <taxon>Nostocaceae</taxon>
        <taxon>Anabaena</taxon>
    </lineage>
</organism>
<evidence type="ECO:0008006" key="3">
    <source>
        <dbReference type="Google" id="ProtNLM"/>
    </source>
</evidence>
<dbReference type="EMBL" id="JACJST010000002">
    <property type="protein sequence ID" value="MBD2566913.1"/>
    <property type="molecule type" value="Genomic_DNA"/>
</dbReference>
<proteinExistence type="predicted"/>
<dbReference type="Proteomes" id="UP000640531">
    <property type="component" value="Unassembled WGS sequence"/>
</dbReference>